<proteinExistence type="predicted"/>
<dbReference type="Proteomes" id="UP000270094">
    <property type="component" value="Unassembled WGS sequence"/>
</dbReference>
<dbReference type="AlphaFoldDB" id="A0A3P7ICR1"/>
<protein>
    <submittedName>
        <fullName evidence="1">Uncharacterized protein</fullName>
    </submittedName>
</protein>
<dbReference type="InterPro" id="IPR017850">
    <property type="entry name" value="Alkaline_phosphatase_core_sf"/>
</dbReference>
<dbReference type="EMBL" id="UYYB01001070">
    <property type="protein sequence ID" value="VDM65623.1"/>
    <property type="molecule type" value="Genomic_DNA"/>
</dbReference>
<gene>
    <name evidence="1" type="ORF">SVUK_LOCUS621</name>
</gene>
<accession>A0A3P7ICR1</accession>
<dbReference type="Gene3D" id="3.40.720.10">
    <property type="entry name" value="Alkaline Phosphatase, subunit A"/>
    <property type="match status" value="1"/>
</dbReference>
<dbReference type="PANTHER" id="PTHR10151">
    <property type="entry name" value="ECTONUCLEOTIDE PYROPHOSPHATASE/PHOSPHODIESTERASE"/>
    <property type="match status" value="1"/>
</dbReference>
<reference evidence="1 2" key="1">
    <citation type="submission" date="2018-11" db="EMBL/GenBank/DDBJ databases">
        <authorList>
            <consortium name="Pathogen Informatics"/>
        </authorList>
    </citation>
    <scope>NUCLEOTIDE SEQUENCE [LARGE SCALE GENOMIC DNA]</scope>
</reference>
<organism evidence="1 2">
    <name type="scientific">Strongylus vulgaris</name>
    <name type="common">Blood worm</name>
    <dbReference type="NCBI Taxonomy" id="40348"/>
    <lineage>
        <taxon>Eukaryota</taxon>
        <taxon>Metazoa</taxon>
        <taxon>Ecdysozoa</taxon>
        <taxon>Nematoda</taxon>
        <taxon>Chromadorea</taxon>
        <taxon>Rhabditida</taxon>
        <taxon>Rhabditina</taxon>
        <taxon>Rhabditomorpha</taxon>
        <taxon>Strongyloidea</taxon>
        <taxon>Strongylidae</taxon>
        <taxon>Strongylus</taxon>
    </lineage>
</organism>
<evidence type="ECO:0000313" key="2">
    <source>
        <dbReference type="Proteomes" id="UP000270094"/>
    </source>
</evidence>
<keyword evidence="2" id="KW-1185">Reference proteome</keyword>
<evidence type="ECO:0000313" key="1">
    <source>
        <dbReference type="EMBL" id="VDM65623.1"/>
    </source>
</evidence>
<sequence>MHAIFFAMGPSIKKQVVLPPTQSIEYLNLFIDLLGLPHDVPNNGTIGIMDEILVNPPFRTPYFHFPLNECPVLGPSAAVGCSKSYCSSEQMTRLNAKLACNAPLASPVEISSTIPRCFQNYCEKYVITESAKGPTAAVLERIVRKEQSFSSKCEFVSLKYGSPCEGKSNATGYVSKSLSADSLSELANIQSIIMTWEIEFNSDILEPLNEYTKSTVQRLEQLVVITGTAFDSNLDGIADTVKMRLF</sequence>
<dbReference type="PANTHER" id="PTHR10151:SF114">
    <property type="entry name" value="ECTONUCLEOTIDE PYROPHOSPHATASE_PHOSPHODIESTERASE C27A7.3"/>
    <property type="match status" value="1"/>
</dbReference>
<dbReference type="GO" id="GO:0016529">
    <property type="term" value="C:sarcoplasmic reticulum"/>
    <property type="evidence" value="ECO:0007669"/>
    <property type="project" value="TreeGrafter"/>
</dbReference>
<name>A0A3P7ICR1_STRVU</name>
<dbReference type="GO" id="GO:0055120">
    <property type="term" value="C:striated muscle dense body"/>
    <property type="evidence" value="ECO:0007669"/>
    <property type="project" value="TreeGrafter"/>
</dbReference>
<dbReference type="GO" id="GO:0031674">
    <property type="term" value="C:I band"/>
    <property type="evidence" value="ECO:0007669"/>
    <property type="project" value="TreeGrafter"/>
</dbReference>
<dbReference type="OrthoDB" id="5833449at2759"/>